<dbReference type="InterPro" id="IPR036964">
    <property type="entry name" value="RASGEF_cat_dom_sf"/>
</dbReference>
<evidence type="ECO:0000256" key="1">
    <source>
        <dbReference type="ARBA" id="ARBA00022658"/>
    </source>
</evidence>
<reference evidence="4" key="1">
    <citation type="submission" date="2023-03" db="EMBL/GenBank/DDBJ databases">
        <title>Massive genome expansion in bonnet fungi (Mycena s.s.) driven by repeated elements and novel gene families across ecological guilds.</title>
        <authorList>
            <consortium name="Lawrence Berkeley National Laboratory"/>
            <person name="Harder C.B."/>
            <person name="Miyauchi S."/>
            <person name="Viragh M."/>
            <person name="Kuo A."/>
            <person name="Thoen E."/>
            <person name="Andreopoulos B."/>
            <person name="Lu D."/>
            <person name="Skrede I."/>
            <person name="Drula E."/>
            <person name="Henrissat B."/>
            <person name="Morin E."/>
            <person name="Kohler A."/>
            <person name="Barry K."/>
            <person name="LaButti K."/>
            <person name="Morin E."/>
            <person name="Salamov A."/>
            <person name="Lipzen A."/>
            <person name="Mereny Z."/>
            <person name="Hegedus B."/>
            <person name="Baldrian P."/>
            <person name="Stursova M."/>
            <person name="Weitz H."/>
            <person name="Taylor A."/>
            <person name="Grigoriev I.V."/>
            <person name="Nagy L.G."/>
            <person name="Martin F."/>
            <person name="Kauserud H."/>
        </authorList>
    </citation>
    <scope>NUCLEOTIDE SEQUENCE</scope>
    <source>
        <strain evidence="4">CBHHK200</strain>
    </source>
</reference>
<keyword evidence="1 2" id="KW-0344">Guanine-nucleotide releasing factor</keyword>
<protein>
    <submittedName>
        <fullName evidence="4">Ras guanine nucleotide exchange factor domain-containing protein</fullName>
    </submittedName>
</protein>
<dbReference type="GO" id="GO:0007265">
    <property type="term" value="P:Ras protein signal transduction"/>
    <property type="evidence" value="ECO:0007669"/>
    <property type="project" value="TreeGrafter"/>
</dbReference>
<accession>A0AAD6S0S5</accession>
<dbReference type="Gene3D" id="1.10.840.10">
    <property type="entry name" value="Ras guanine-nucleotide exchange factors catalytic domain"/>
    <property type="match status" value="1"/>
</dbReference>
<dbReference type="EMBL" id="JARJCM010000321">
    <property type="protein sequence ID" value="KAJ7018825.1"/>
    <property type="molecule type" value="Genomic_DNA"/>
</dbReference>
<feature type="domain" description="Ras-GEF" evidence="3">
    <location>
        <begin position="61"/>
        <end position="289"/>
    </location>
</feature>
<proteinExistence type="predicted"/>
<evidence type="ECO:0000313" key="4">
    <source>
        <dbReference type="EMBL" id="KAJ7018825.1"/>
    </source>
</evidence>
<keyword evidence="5" id="KW-1185">Reference proteome</keyword>
<dbReference type="AlphaFoldDB" id="A0AAD6S0S5"/>
<dbReference type="InterPro" id="IPR023578">
    <property type="entry name" value="Ras_GEF_dom_sf"/>
</dbReference>
<dbReference type="GO" id="GO:0005886">
    <property type="term" value="C:plasma membrane"/>
    <property type="evidence" value="ECO:0007669"/>
    <property type="project" value="TreeGrafter"/>
</dbReference>
<evidence type="ECO:0000256" key="2">
    <source>
        <dbReference type="PROSITE-ProRule" id="PRU00168"/>
    </source>
</evidence>
<comment type="caution">
    <text evidence="4">The sequence shown here is derived from an EMBL/GenBank/DDBJ whole genome shotgun (WGS) entry which is preliminary data.</text>
</comment>
<dbReference type="SUPFAM" id="SSF48366">
    <property type="entry name" value="Ras GEF"/>
    <property type="match status" value="1"/>
</dbReference>
<evidence type="ECO:0000259" key="3">
    <source>
        <dbReference type="PROSITE" id="PS50009"/>
    </source>
</evidence>
<sequence>MIIAWLPTVPSESNVLQLVEAFVATNPHIVRGDLTMIRRTLGHCVANSPPRLPEPPVEPMDFYDLAAALTTLAADLYTRLRLCDYSAYERGEPSRFDALVAMNEKLSLWVKDCILSQRDRDSRKRCVKRFSKVAQECRKFRNYNSMATIARVLDEKSKPLAYIPRTMEMLSRSTRESLKQLSAIIDPYDNYREYRKQKGADGSDCIPWLTVLLSDLKRDLLRYPLIVERGDHQPELINFERYRKLAQKIHMYRMPADLERRRRGAHVTYLEAKLSNIAFPGVDEEGEDLRLRELKEEEEKVYRKRTDELRRLGFRA</sequence>
<gene>
    <name evidence="4" type="ORF">C8F04DRAFT_1150047</name>
</gene>
<dbReference type="Proteomes" id="UP001218188">
    <property type="component" value="Unassembled WGS sequence"/>
</dbReference>
<dbReference type="SMART" id="SM00147">
    <property type="entry name" value="RasGEF"/>
    <property type="match status" value="1"/>
</dbReference>
<organism evidence="4 5">
    <name type="scientific">Mycena alexandri</name>
    <dbReference type="NCBI Taxonomy" id="1745969"/>
    <lineage>
        <taxon>Eukaryota</taxon>
        <taxon>Fungi</taxon>
        <taxon>Dikarya</taxon>
        <taxon>Basidiomycota</taxon>
        <taxon>Agaricomycotina</taxon>
        <taxon>Agaricomycetes</taxon>
        <taxon>Agaricomycetidae</taxon>
        <taxon>Agaricales</taxon>
        <taxon>Marasmiineae</taxon>
        <taxon>Mycenaceae</taxon>
        <taxon>Mycena</taxon>
    </lineage>
</organism>
<dbReference type="InterPro" id="IPR001895">
    <property type="entry name" value="RASGEF_cat_dom"/>
</dbReference>
<dbReference type="PANTHER" id="PTHR23113:SF252">
    <property type="entry name" value="RAS GUANYL-RELEASING PROTEIN 3"/>
    <property type="match status" value="1"/>
</dbReference>
<evidence type="ECO:0000313" key="5">
    <source>
        <dbReference type="Proteomes" id="UP001218188"/>
    </source>
</evidence>
<dbReference type="Pfam" id="PF00617">
    <property type="entry name" value="RasGEF"/>
    <property type="match status" value="1"/>
</dbReference>
<dbReference type="InterPro" id="IPR008937">
    <property type="entry name" value="Ras-like_GEF"/>
</dbReference>
<dbReference type="PANTHER" id="PTHR23113">
    <property type="entry name" value="GUANINE NUCLEOTIDE EXCHANGE FACTOR"/>
    <property type="match status" value="1"/>
</dbReference>
<dbReference type="PROSITE" id="PS50009">
    <property type="entry name" value="RASGEF_CAT"/>
    <property type="match status" value="1"/>
</dbReference>
<dbReference type="GO" id="GO:0005085">
    <property type="term" value="F:guanyl-nucleotide exchange factor activity"/>
    <property type="evidence" value="ECO:0007669"/>
    <property type="project" value="UniProtKB-KW"/>
</dbReference>
<name>A0AAD6S0S5_9AGAR</name>